<evidence type="ECO:0000259" key="1">
    <source>
        <dbReference type="Pfam" id="PF04471"/>
    </source>
</evidence>
<accession>A0A1Y5I548</accession>
<reference evidence="3" key="1">
    <citation type="submission" date="2017-04" db="EMBL/GenBank/DDBJ databases">
        <title>Population genomics of picophytoplankton unveils novel chromosome hypervariability.</title>
        <authorList>
            <consortium name="DOE Joint Genome Institute"/>
            <person name="Blanc-Mathieu R."/>
            <person name="Krasovec M."/>
            <person name="Hebrard M."/>
            <person name="Yau S."/>
            <person name="Desgranges E."/>
            <person name="Martin J."/>
            <person name="Schackwitz W."/>
            <person name="Kuo A."/>
            <person name="Salin G."/>
            <person name="Donnadieu C."/>
            <person name="Desdevises Y."/>
            <person name="Sanchez-Ferandin S."/>
            <person name="Moreau H."/>
            <person name="Rivals E."/>
            <person name="Grigoriev I.V."/>
            <person name="Grimsley N."/>
            <person name="Eyre-Walker A."/>
            <person name="Piganeau G."/>
        </authorList>
    </citation>
    <scope>NUCLEOTIDE SEQUENCE [LARGE SCALE GENOMIC DNA]</scope>
    <source>
        <strain evidence="3">RCC 1115</strain>
    </source>
</reference>
<dbReference type="EMBL" id="KZ155810">
    <property type="protein sequence ID" value="OUS44629.1"/>
    <property type="molecule type" value="Genomic_DNA"/>
</dbReference>
<dbReference type="GO" id="GO:0003677">
    <property type="term" value="F:DNA binding"/>
    <property type="evidence" value="ECO:0007669"/>
    <property type="project" value="InterPro"/>
</dbReference>
<sequence>MAIGEGHSSFRRRTTFFSKVSILFEYSNLSPTDFELLIRDVIQDSEGITLESFGPGKDLGVDFRFASDSAVTIVQAKHYQRSGYSALKKTCVAEAEKVKLLSPERYILVTSVSLTVQKKEQLLEIFADVNLVTGDIWGLEDIENRLSDSPEVVRKHFKLWLSSTAVLEQILKSGLYERSASELEQIAKLIPKYVEHGGIAESEQILDESGALIISGAPGIGKTTLARILIWLHVQQGWQIRVIDSIEQAFGAVSKGVKQLLFFDDFLGQVRVTEDLIRGTDLRFPPFLEKVKNTKDLRFVLTTRDYILSQARKHSQRIDETSGSGTNIVLDVGYYTRTVKAQILFNHIYFSDLEGTQIESLLADDFYLKIIDHKNFNPRVIEQITKSAYLDSSDVDIRSLVQSVLDKPELLWEKPYRNHFSESAQLLMLAMTLSSDRTAIPAIQNLFVKLCGEFGSSVPAHQWVSQFNSSLKELEGATIYISHSVARFINPGVRDYMNDVVVKDGLVPVLTKVVPSYSHLGRLWNLVKGVEFQEPQFWELAARRLCEQQSESSLSDLYTVLELCLKFDTSISLQKTITLLVDQLVNSHEETIDVSVCEEIFESIEALSIPSIEVKQLADGVSKHISNSLYRYGYEMSVEEAVTLFSTVACHPMASEEVYEAAKEAADAVLSEVKHRVDDIQSREELEALQDAAMSLASEAKFSWHNYSSVFDERYWLLNEYEVDPNDHYSTLAAAFTNPSDTLHPHTPHMDAQTDILKRGLEHAGRAVLDASALANLHLGPKVIGRSVAGRISGRLKMLETIVRRLILVLALNLPLAPAAPRAAPPDPKPEPDLPDGVELAIFPRLYPRRLKQLPERQTIEGGFPDISRTLSGPVSPHRLMARIAALRRVIADPDGHAIRLARNLRRLQKHGESRPAVGPATSAFRLSPELGAIATLLPAQIRAGLDSWESSG</sequence>
<dbReference type="GO" id="GO:0004519">
    <property type="term" value="F:endonuclease activity"/>
    <property type="evidence" value="ECO:0007669"/>
    <property type="project" value="InterPro"/>
</dbReference>
<gene>
    <name evidence="3" type="ORF">BE221DRAFT_148710</name>
</gene>
<dbReference type="Proteomes" id="UP000195557">
    <property type="component" value="Unassembled WGS sequence"/>
</dbReference>
<dbReference type="InterPro" id="IPR007560">
    <property type="entry name" value="Restrct_endonuc_IV_Mrr"/>
</dbReference>
<protein>
    <submittedName>
        <fullName evidence="3">Uncharacterized protein</fullName>
    </submittedName>
</protein>
<dbReference type="SUPFAM" id="SSF52540">
    <property type="entry name" value="P-loop containing nucleoside triphosphate hydrolases"/>
    <property type="match status" value="1"/>
</dbReference>
<name>A0A1Y5I548_OSTTA</name>
<feature type="domain" description="Novel STAND NTPase 3" evidence="2">
    <location>
        <begin position="193"/>
        <end position="350"/>
    </location>
</feature>
<dbReference type="InterPro" id="IPR027417">
    <property type="entry name" value="P-loop_NTPase"/>
</dbReference>
<organism evidence="3">
    <name type="scientific">Ostreococcus tauri</name>
    <name type="common">Marine green alga</name>
    <dbReference type="NCBI Taxonomy" id="70448"/>
    <lineage>
        <taxon>Eukaryota</taxon>
        <taxon>Viridiplantae</taxon>
        <taxon>Chlorophyta</taxon>
        <taxon>Mamiellophyceae</taxon>
        <taxon>Mamiellales</taxon>
        <taxon>Bathycoccaceae</taxon>
        <taxon>Ostreococcus</taxon>
    </lineage>
</organism>
<dbReference type="Pfam" id="PF20720">
    <property type="entry name" value="nSTAND3"/>
    <property type="match status" value="1"/>
</dbReference>
<dbReference type="AlphaFoldDB" id="A0A1Y5I548"/>
<proteinExistence type="predicted"/>
<dbReference type="GO" id="GO:0009307">
    <property type="term" value="P:DNA restriction-modification system"/>
    <property type="evidence" value="ECO:0007669"/>
    <property type="project" value="InterPro"/>
</dbReference>
<dbReference type="Pfam" id="PF04471">
    <property type="entry name" value="Mrr_cat"/>
    <property type="match status" value="1"/>
</dbReference>
<feature type="domain" description="Restriction endonuclease type IV Mrr" evidence="1">
    <location>
        <begin position="28"/>
        <end position="135"/>
    </location>
</feature>
<evidence type="ECO:0000313" key="3">
    <source>
        <dbReference type="EMBL" id="OUS44629.1"/>
    </source>
</evidence>
<dbReference type="InterPro" id="IPR049050">
    <property type="entry name" value="nSTAND3"/>
</dbReference>
<evidence type="ECO:0000259" key="2">
    <source>
        <dbReference type="Pfam" id="PF20720"/>
    </source>
</evidence>